<comment type="similarity">
    <text evidence="3">Belongs to the class-I pyridoxal-phosphate-dependent aminotransferase family.</text>
</comment>
<proteinExistence type="inferred from homology"/>
<evidence type="ECO:0000313" key="7">
    <source>
        <dbReference type="Proteomes" id="UP001521931"/>
    </source>
</evidence>
<dbReference type="Pfam" id="PF00155">
    <property type="entry name" value="Aminotran_1_2"/>
    <property type="match status" value="1"/>
</dbReference>
<dbReference type="CDD" id="cd00609">
    <property type="entry name" value="AAT_like"/>
    <property type="match status" value="1"/>
</dbReference>
<protein>
    <recommendedName>
        <fullName evidence="3">Aminotransferase</fullName>
        <ecNumber evidence="3">2.6.1.-</ecNumber>
    </recommendedName>
</protein>
<dbReference type="EMBL" id="JAKRCV010000014">
    <property type="protein sequence ID" value="MCG7321537.1"/>
    <property type="molecule type" value="Genomic_DNA"/>
</dbReference>
<dbReference type="InterPro" id="IPR015424">
    <property type="entry name" value="PyrdxlP-dep_Trfase"/>
</dbReference>
<dbReference type="PROSITE" id="PS00105">
    <property type="entry name" value="AA_TRANSFER_CLASS_1"/>
    <property type="match status" value="1"/>
</dbReference>
<reference evidence="6 7" key="1">
    <citation type="submission" date="2022-02" db="EMBL/GenBank/DDBJ databases">
        <title>Uncovering new skin microbiome diversity through culturing and metagenomics.</title>
        <authorList>
            <person name="Conlan S."/>
            <person name="Deming C."/>
            <person name="Nisc Comparative Sequencing Program N."/>
            <person name="Segre J.A."/>
        </authorList>
    </citation>
    <scope>NUCLEOTIDE SEQUENCE [LARGE SCALE GENOMIC DNA]</scope>
    <source>
        <strain evidence="6 7">ACRQZ</strain>
    </source>
</reference>
<dbReference type="EC" id="2.6.1.-" evidence="3"/>
<comment type="caution">
    <text evidence="6">The sequence shown here is derived from an EMBL/GenBank/DDBJ whole genome shotgun (WGS) entry which is preliminary data.</text>
</comment>
<dbReference type="GO" id="GO:0008483">
    <property type="term" value="F:transaminase activity"/>
    <property type="evidence" value="ECO:0007669"/>
    <property type="project" value="UniProtKB-KW"/>
</dbReference>
<dbReference type="InterPro" id="IPR004838">
    <property type="entry name" value="NHTrfase_class1_PyrdxlP-BS"/>
</dbReference>
<dbReference type="PANTHER" id="PTHR42885:SF1">
    <property type="entry name" value="THREONINE-PHOSPHATE DECARBOXYLASE"/>
    <property type="match status" value="1"/>
</dbReference>
<dbReference type="RefSeq" id="WP_239263278.1">
    <property type="nucleotide sequence ID" value="NZ_JAKRCV010000014.1"/>
</dbReference>
<dbReference type="PANTHER" id="PTHR42885">
    <property type="entry name" value="HISTIDINOL-PHOSPHATE AMINOTRANSFERASE-RELATED"/>
    <property type="match status" value="1"/>
</dbReference>
<evidence type="ECO:0000256" key="4">
    <source>
        <dbReference type="SAM" id="MobiDB-lite"/>
    </source>
</evidence>
<feature type="region of interest" description="Disordered" evidence="4">
    <location>
        <begin position="203"/>
        <end position="231"/>
    </location>
</feature>
<gene>
    <name evidence="6" type="ORF">MHL29_06460</name>
</gene>
<dbReference type="InterPro" id="IPR015422">
    <property type="entry name" value="PyrdxlP-dep_Trfase_small"/>
</dbReference>
<evidence type="ECO:0000313" key="6">
    <source>
        <dbReference type="EMBL" id="MCG7321537.1"/>
    </source>
</evidence>
<keyword evidence="7" id="KW-1185">Reference proteome</keyword>
<dbReference type="SUPFAM" id="SSF53383">
    <property type="entry name" value="PLP-dependent transferases"/>
    <property type="match status" value="1"/>
</dbReference>
<dbReference type="Gene3D" id="3.90.1150.10">
    <property type="entry name" value="Aspartate Aminotransferase, domain 1"/>
    <property type="match status" value="1"/>
</dbReference>
<keyword evidence="3 6" id="KW-0032">Aminotransferase</keyword>
<organism evidence="6 7">
    <name type="scientific">Arsenicicoccus bolidensis</name>
    <dbReference type="NCBI Taxonomy" id="229480"/>
    <lineage>
        <taxon>Bacteria</taxon>
        <taxon>Bacillati</taxon>
        <taxon>Actinomycetota</taxon>
        <taxon>Actinomycetes</taxon>
        <taxon>Micrococcales</taxon>
        <taxon>Intrasporangiaceae</taxon>
        <taxon>Arsenicicoccus</taxon>
    </lineage>
</organism>
<dbReference type="InterPro" id="IPR004839">
    <property type="entry name" value="Aminotransferase_I/II_large"/>
</dbReference>
<name>A0ABS9Q2L3_9MICO</name>
<dbReference type="Gene3D" id="3.40.640.10">
    <property type="entry name" value="Type I PLP-dependent aspartate aminotransferase-like (Major domain)"/>
    <property type="match status" value="1"/>
</dbReference>
<sequence>MTTPDLPPHPAAGHHGDVEARGARLDLAVNVAVGQPPAFLAEAIAREIPRLASYPDAAPATATLAAELGVPTECVLLTNGSAEAFTLVAHLVPWRAPLVVEPQFTEPGQALLHAGSAFTAHLLDRADRWALDPAAVEAGCGSAASPVAPDLVVVGNPTNPTSRLHPRTELLRLVDPATTPPDRVLLVDEAFLDVSTDPTQTLVRDAASGTHRTSAGLTSAGSAGSAASAREDDRTRPIIVTGSLTKTYGLAGLRAGYVVSSPDVVRRLRDHQPHWSVSSLALAAVLAVCTPQGRDFRDAQRERLRRNAAHLADTLRARGLQVPVDPDGPFVLAQHPRAAALREGLQAKGIAVRRGDTFRGLDDTWLRFAARDAGPVSELAGGIRAVLEEIP</sequence>
<accession>A0ABS9Q2L3</accession>
<dbReference type="Proteomes" id="UP001521931">
    <property type="component" value="Unassembled WGS sequence"/>
</dbReference>
<keyword evidence="2" id="KW-0663">Pyridoxal phosphate</keyword>
<evidence type="ECO:0000256" key="3">
    <source>
        <dbReference type="RuleBase" id="RU000481"/>
    </source>
</evidence>
<keyword evidence="3" id="KW-0808">Transferase</keyword>
<evidence type="ECO:0000256" key="2">
    <source>
        <dbReference type="ARBA" id="ARBA00022898"/>
    </source>
</evidence>
<feature type="compositionally biased region" description="Low complexity" evidence="4">
    <location>
        <begin position="213"/>
        <end position="228"/>
    </location>
</feature>
<evidence type="ECO:0000256" key="1">
    <source>
        <dbReference type="ARBA" id="ARBA00001933"/>
    </source>
</evidence>
<evidence type="ECO:0000259" key="5">
    <source>
        <dbReference type="Pfam" id="PF00155"/>
    </source>
</evidence>
<feature type="domain" description="Aminotransferase class I/classII large" evidence="5">
    <location>
        <begin position="26"/>
        <end position="370"/>
    </location>
</feature>
<comment type="cofactor">
    <cofactor evidence="1 3">
        <name>pyridoxal 5'-phosphate</name>
        <dbReference type="ChEBI" id="CHEBI:597326"/>
    </cofactor>
</comment>
<dbReference type="InterPro" id="IPR015421">
    <property type="entry name" value="PyrdxlP-dep_Trfase_major"/>
</dbReference>